<evidence type="ECO:0000313" key="1">
    <source>
        <dbReference type="EMBL" id="CAF4313244.1"/>
    </source>
</evidence>
<reference evidence="1" key="1">
    <citation type="submission" date="2021-02" db="EMBL/GenBank/DDBJ databases">
        <authorList>
            <person name="Nowell W R."/>
        </authorList>
    </citation>
    <scope>NUCLEOTIDE SEQUENCE</scope>
</reference>
<gene>
    <name evidence="1" type="ORF">GIL414_LOCUS26375</name>
</gene>
<feature type="non-terminal residue" evidence="1">
    <location>
        <position position="84"/>
    </location>
</feature>
<proteinExistence type="predicted"/>
<protein>
    <submittedName>
        <fullName evidence="1">Uncharacterized protein</fullName>
    </submittedName>
</protein>
<comment type="caution">
    <text evidence="1">The sequence shown here is derived from an EMBL/GenBank/DDBJ whole genome shotgun (WGS) entry which is preliminary data.</text>
</comment>
<dbReference type="Proteomes" id="UP000681720">
    <property type="component" value="Unassembled WGS sequence"/>
</dbReference>
<accession>A0A8S2TWZ0</accession>
<dbReference type="EMBL" id="CAJOBJ010038441">
    <property type="protein sequence ID" value="CAF4313244.1"/>
    <property type="molecule type" value="Genomic_DNA"/>
</dbReference>
<dbReference type="AlphaFoldDB" id="A0A8S2TWZ0"/>
<organism evidence="1 2">
    <name type="scientific">Rotaria magnacalcarata</name>
    <dbReference type="NCBI Taxonomy" id="392030"/>
    <lineage>
        <taxon>Eukaryota</taxon>
        <taxon>Metazoa</taxon>
        <taxon>Spiralia</taxon>
        <taxon>Gnathifera</taxon>
        <taxon>Rotifera</taxon>
        <taxon>Eurotatoria</taxon>
        <taxon>Bdelloidea</taxon>
        <taxon>Philodinida</taxon>
        <taxon>Philodinidae</taxon>
        <taxon>Rotaria</taxon>
    </lineage>
</organism>
<feature type="non-terminal residue" evidence="1">
    <location>
        <position position="1"/>
    </location>
</feature>
<sequence>ISAANVQPAIYRVTYVVTRGGIPLQAAGVKAAVDTVPDTQKLLQFGFETVGSFIQSPSISTAPSVASTDNKLWIIGAVLGPIAF</sequence>
<name>A0A8S2TWZ0_9BILA</name>
<evidence type="ECO:0000313" key="2">
    <source>
        <dbReference type="Proteomes" id="UP000681720"/>
    </source>
</evidence>